<name>A0AAD7MYE6_9AGAR</name>
<evidence type="ECO:0000313" key="3">
    <source>
        <dbReference type="EMBL" id="KAJ7737519.1"/>
    </source>
</evidence>
<evidence type="ECO:0000313" key="4">
    <source>
        <dbReference type="Proteomes" id="UP001215598"/>
    </source>
</evidence>
<evidence type="ECO:0000256" key="1">
    <source>
        <dbReference type="SAM" id="MobiDB-lite"/>
    </source>
</evidence>
<dbReference type="Proteomes" id="UP001215598">
    <property type="component" value="Unassembled WGS sequence"/>
</dbReference>
<proteinExistence type="predicted"/>
<feature type="compositionally biased region" description="Acidic residues" evidence="1">
    <location>
        <begin position="980"/>
        <end position="1022"/>
    </location>
</feature>
<feature type="region of interest" description="Disordered" evidence="1">
    <location>
        <begin position="944"/>
        <end position="1038"/>
    </location>
</feature>
<evidence type="ECO:0000259" key="2">
    <source>
        <dbReference type="Pfam" id="PF20231"/>
    </source>
</evidence>
<feature type="compositionally biased region" description="Acidic residues" evidence="1">
    <location>
        <begin position="684"/>
        <end position="695"/>
    </location>
</feature>
<feature type="region of interest" description="Disordered" evidence="1">
    <location>
        <begin position="1"/>
        <end position="57"/>
    </location>
</feature>
<dbReference type="EMBL" id="JARKIB010000116">
    <property type="protein sequence ID" value="KAJ7737519.1"/>
    <property type="molecule type" value="Genomic_DNA"/>
</dbReference>
<reference evidence="3" key="1">
    <citation type="submission" date="2023-03" db="EMBL/GenBank/DDBJ databases">
        <title>Massive genome expansion in bonnet fungi (Mycena s.s.) driven by repeated elements and novel gene families across ecological guilds.</title>
        <authorList>
            <consortium name="Lawrence Berkeley National Laboratory"/>
            <person name="Harder C.B."/>
            <person name="Miyauchi S."/>
            <person name="Viragh M."/>
            <person name="Kuo A."/>
            <person name="Thoen E."/>
            <person name="Andreopoulos B."/>
            <person name="Lu D."/>
            <person name="Skrede I."/>
            <person name="Drula E."/>
            <person name="Henrissat B."/>
            <person name="Morin E."/>
            <person name="Kohler A."/>
            <person name="Barry K."/>
            <person name="LaButti K."/>
            <person name="Morin E."/>
            <person name="Salamov A."/>
            <person name="Lipzen A."/>
            <person name="Mereny Z."/>
            <person name="Hegedus B."/>
            <person name="Baldrian P."/>
            <person name="Stursova M."/>
            <person name="Weitz H."/>
            <person name="Taylor A."/>
            <person name="Grigoriev I.V."/>
            <person name="Nagy L.G."/>
            <person name="Martin F."/>
            <person name="Kauserud H."/>
        </authorList>
    </citation>
    <scope>NUCLEOTIDE SEQUENCE</scope>
    <source>
        <strain evidence="3">CBHHK182m</strain>
    </source>
</reference>
<organism evidence="3 4">
    <name type="scientific">Mycena metata</name>
    <dbReference type="NCBI Taxonomy" id="1033252"/>
    <lineage>
        <taxon>Eukaryota</taxon>
        <taxon>Fungi</taxon>
        <taxon>Dikarya</taxon>
        <taxon>Basidiomycota</taxon>
        <taxon>Agaricomycotina</taxon>
        <taxon>Agaricomycetes</taxon>
        <taxon>Agaricomycetidae</taxon>
        <taxon>Agaricales</taxon>
        <taxon>Marasmiineae</taxon>
        <taxon>Mycenaceae</taxon>
        <taxon>Mycena</taxon>
    </lineage>
</organism>
<feature type="domain" description="DUF6589" evidence="2">
    <location>
        <begin position="396"/>
        <end position="856"/>
    </location>
</feature>
<sequence length="1038" mass="118155">MDVITPQTFYAASKSPRNHKTPQRQPLAPLALTTTVAPSQHPTNTPSTQPRLRKPRRTEWQKVDSLLETITKDFRSLGHFLEVLFYNRISGVPDPRTVRHVRVVAAFLGGESNVTMATIINLLYNHRQSRAPKDSPEDAMYFSPPDITPRDIACARPALSTWALQLVGQELRRQVGDLTQNDPTDPSDITQLRASTNGRAKNVRLATWDSFGRLSISRIASIYQRRARAVWYTTECMGAPTVNGVIVVRKRRPHTAVQVGVISSLTLSRNRYATGYLALPLAVWQFACRTHVAEKRIFSRFGFTVHDTTARACLDSLTDASMAKLRASVAEGIKNGTMYWQLVLDNVQEFCRQRDHRLGRQDVLKVGTAATAILLEDCAPGAFNLQDHVDRVMLQERRNMTIQSLHADIDWAYIQELTALHWVRILVYFIPQLAYLRPIVNAAFNLPRMRKHQLPKDRVTVMQPVGTNGEHSTETQGMMRALLDFLQQMGLDEEAMKGLIFMPRGDGASIAAIWRIKKFLAAHPEHYKAFRHVVPPGPEIWHTRWTKLNAISSNAYGPASATDPSSLSKSATAAGAKRPSNLKKVDFFPTSRSMILFFEARVLDCWRISFGADDLIEHFADPKVNLPDLDILWATARKLVVRYASQKAYAQGVNKDLFDSAHSDMKVPLGTPWVPPAAGPRATEDEEQAVEDDESPTVHVEADGFNGDRVIANEALFLRDMGWWVIAHHAVPDGEIGRVWEILKIWIFCFSGSTNRNYANYLLETYCLHRYEASKDFSFAMLNNWLIKPRPKSKYMECDWIQEDFNKWLEELVEHKGGDFDDHFYRHTLAPNVMEFLRMKEQMESAFELKPRGKTHGAPHLRNEFQQLLRMYKEDELHLYRPGRTMGHASLNYYARGYEKLEDSGIAKFIEESTAYSDIVKDVLSGEEHDDWDVEMQRRIDEVLKDHDAMDTQSDGEPESEGEGEDGNDAGDESLHGIDYSDDESEKSDEEESNPREDDESEEDVEGREENEQLSEVEEEQMDQYIPPVDDPDFESDN</sequence>
<dbReference type="Pfam" id="PF20231">
    <property type="entry name" value="DUF6589"/>
    <property type="match status" value="1"/>
</dbReference>
<comment type="caution">
    <text evidence="3">The sequence shown here is derived from an EMBL/GenBank/DDBJ whole genome shotgun (WGS) entry which is preliminary data.</text>
</comment>
<feature type="compositionally biased region" description="Polar residues" evidence="1">
    <location>
        <begin position="32"/>
        <end position="50"/>
    </location>
</feature>
<gene>
    <name evidence="3" type="ORF">B0H16DRAFT_1325909</name>
</gene>
<dbReference type="InterPro" id="IPR046496">
    <property type="entry name" value="DUF6589"/>
</dbReference>
<keyword evidence="4" id="KW-1185">Reference proteome</keyword>
<dbReference type="AlphaFoldDB" id="A0AAD7MYE6"/>
<accession>A0AAD7MYE6</accession>
<feature type="compositionally biased region" description="Acidic residues" evidence="1">
    <location>
        <begin position="954"/>
        <end position="972"/>
    </location>
</feature>
<protein>
    <recommendedName>
        <fullName evidence="2">DUF6589 domain-containing protein</fullName>
    </recommendedName>
</protein>
<feature type="compositionally biased region" description="Polar residues" evidence="1">
    <location>
        <begin position="1"/>
        <end position="10"/>
    </location>
</feature>
<feature type="region of interest" description="Disordered" evidence="1">
    <location>
        <begin position="674"/>
        <end position="696"/>
    </location>
</feature>